<dbReference type="InterPro" id="IPR035984">
    <property type="entry name" value="Acyl-CoA-binding_sf"/>
</dbReference>
<organism evidence="5 6">
    <name type="scientific">Tetracentron sinense</name>
    <name type="common">Spur-leaf</name>
    <dbReference type="NCBI Taxonomy" id="13715"/>
    <lineage>
        <taxon>Eukaryota</taxon>
        <taxon>Viridiplantae</taxon>
        <taxon>Streptophyta</taxon>
        <taxon>Embryophyta</taxon>
        <taxon>Tracheophyta</taxon>
        <taxon>Spermatophyta</taxon>
        <taxon>Magnoliopsida</taxon>
        <taxon>Trochodendrales</taxon>
        <taxon>Trochodendraceae</taxon>
        <taxon>Tetracentron</taxon>
    </lineage>
</organism>
<feature type="region of interest" description="Disordered" evidence="3">
    <location>
        <begin position="72"/>
        <end position="103"/>
    </location>
</feature>
<dbReference type="PANTHER" id="PTHR23310:SF105">
    <property type="entry name" value="ACYL-COA-BINDING DOMAIN-CONTAINING PROTEIN 5"/>
    <property type="match status" value="1"/>
</dbReference>
<sequence>MSDGGHWLRCARNAWQRLGNMNPEEAMEQYITLLSESVPRWMGEIPGLEGDNKQDSPEAGVYCTQAPDLSTVLQHQPGSTNERKQEELPSCVEGSYSSGNPNPVNRVCPESEIYYDSFGTIIG</sequence>
<evidence type="ECO:0000256" key="2">
    <source>
        <dbReference type="ARBA" id="ARBA00023121"/>
    </source>
</evidence>
<dbReference type="InterPro" id="IPR000582">
    <property type="entry name" value="Acyl-CoA-binding_protein"/>
</dbReference>
<comment type="similarity">
    <text evidence="1">Belongs to the ACBP family.</text>
</comment>
<dbReference type="OrthoDB" id="71307at2759"/>
<protein>
    <recommendedName>
        <fullName evidence="4">ACB domain-containing protein</fullName>
    </recommendedName>
</protein>
<dbReference type="GO" id="GO:0000062">
    <property type="term" value="F:fatty-acyl-CoA binding"/>
    <property type="evidence" value="ECO:0007669"/>
    <property type="project" value="InterPro"/>
</dbReference>
<dbReference type="AlphaFoldDB" id="A0A834ZI79"/>
<keyword evidence="2" id="KW-0446">Lipid-binding</keyword>
<dbReference type="InterPro" id="IPR014352">
    <property type="entry name" value="FERM/acyl-CoA-bd_prot_sf"/>
</dbReference>
<name>A0A834ZI79_TETSI</name>
<dbReference type="Proteomes" id="UP000655225">
    <property type="component" value="Unassembled WGS sequence"/>
</dbReference>
<dbReference type="PANTHER" id="PTHR23310">
    <property type="entry name" value="ACYL-COA-BINDING PROTEIN, ACBP"/>
    <property type="match status" value="1"/>
</dbReference>
<evidence type="ECO:0000313" key="5">
    <source>
        <dbReference type="EMBL" id="KAF8406230.1"/>
    </source>
</evidence>
<evidence type="ECO:0000256" key="1">
    <source>
        <dbReference type="ARBA" id="ARBA00005567"/>
    </source>
</evidence>
<accession>A0A834ZI79</accession>
<gene>
    <name evidence="5" type="ORF">HHK36_008315</name>
</gene>
<keyword evidence="6" id="KW-1185">Reference proteome</keyword>
<dbReference type="GO" id="GO:0006631">
    <property type="term" value="P:fatty acid metabolic process"/>
    <property type="evidence" value="ECO:0007669"/>
    <property type="project" value="TreeGrafter"/>
</dbReference>
<dbReference type="Gene3D" id="1.20.80.10">
    <property type="match status" value="1"/>
</dbReference>
<evidence type="ECO:0000259" key="4">
    <source>
        <dbReference type="PROSITE" id="PS51228"/>
    </source>
</evidence>
<dbReference type="PROSITE" id="PS51228">
    <property type="entry name" value="ACB_2"/>
    <property type="match status" value="1"/>
</dbReference>
<dbReference type="SUPFAM" id="SSF47027">
    <property type="entry name" value="Acyl-CoA binding protein"/>
    <property type="match status" value="1"/>
</dbReference>
<reference evidence="5 6" key="1">
    <citation type="submission" date="2020-04" db="EMBL/GenBank/DDBJ databases">
        <title>Plant Genome Project.</title>
        <authorList>
            <person name="Zhang R.-G."/>
        </authorList>
    </citation>
    <scope>NUCLEOTIDE SEQUENCE [LARGE SCALE GENOMIC DNA]</scope>
    <source>
        <strain evidence="5">YNK0</strain>
        <tissue evidence="5">Leaf</tissue>
    </source>
</reference>
<evidence type="ECO:0000256" key="3">
    <source>
        <dbReference type="SAM" id="MobiDB-lite"/>
    </source>
</evidence>
<comment type="caution">
    <text evidence="5">The sequence shown here is derived from an EMBL/GenBank/DDBJ whole genome shotgun (WGS) entry which is preliminary data.</text>
</comment>
<evidence type="ECO:0000313" key="6">
    <source>
        <dbReference type="Proteomes" id="UP000655225"/>
    </source>
</evidence>
<feature type="domain" description="ACB" evidence="4">
    <location>
        <begin position="1"/>
        <end position="43"/>
    </location>
</feature>
<dbReference type="EMBL" id="JABCRI010000005">
    <property type="protein sequence ID" value="KAF8406230.1"/>
    <property type="molecule type" value="Genomic_DNA"/>
</dbReference>
<proteinExistence type="inferred from homology"/>